<dbReference type="EMBL" id="CP072801">
    <property type="protein sequence ID" value="QTR44595.1"/>
    <property type="molecule type" value="Genomic_DNA"/>
</dbReference>
<gene>
    <name evidence="1" type="ORF">J9253_11095</name>
</gene>
<protein>
    <submittedName>
        <fullName evidence="1">Uncharacterized protein</fullName>
    </submittedName>
</protein>
<evidence type="ECO:0000313" key="2">
    <source>
        <dbReference type="Proteomes" id="UP000672039"/>
    </source>
</evidence>
<organism evidence="1 2">
    <name type="scientific">Thiothrix litoralis</name>
    <dbReference type="NCBI Taxonomy" id="2891210"/>
    <lineage>
        <taxon>Bacteria</taxon>
        <taxon>Pseudomonadati</taxon>
        <taxon>Pseudomonadota</taxon>
        <taxon>Gammaproteobacteria</taxon>
        <taxon>Thiotrichales</taxon>
        <taxon>Thiotrichaceae</taxon>
        <taxon>Thiothrix</taxon>
    </lineage>
</organism>
<dbReference type="RefSeq" id="WP_210221068.1">
    <property type="nucleotide sequence ID" value="NZ_CP072801.1"/>
</dbReference>
<sequence>MNKKPSSGSFDIILDMEHVGYRDNLCLSFGAGLFRKLGWVSGSWLAFDTSETGQIAFHQVEEPSETTFNVRKLKLQGGFYKVCFYSPLYRFPKGAELSKEKALFNANSWTLTLDIPEEYRVSPEEELPQVRAQVSRELSVDDIAAAFSKM</sequence>
<keyword evidence="2" id="KW-1185">Reference proteome</keyword>
<dbReference type="Proteomes" id="UP000672039">
    <property type="component" value="Chromosome"/>
</dbReference>
<name>A0ABX7WUJ6_9GAMM</name>
<proteinExistence type="predicted"/>
<reference evidence="1 2" key="1">
    <citation type="submission" date="2021-04" db="EMBL/GenBank/DDBJ databases">
        <title>Genomics, taxonomy and metabolism of representatives of sulfur bacteria of the genus Thiothrix: Thiothrix fructosivorans QT, Thiothrix unzii A1T and three new species, Thiothrix subterranea sp. nov., Thiothrix litoralis sp. nov. and 'Candidatus Thiothrix anitrata' sp. nov.</title>
        <authorList>
            <person name="Ravin N.V."/>
            <person name="Smolyakov D."/>
            <person name="Rudenko T.S."/>
            <person name="Mardanov A.V."/>
            <person name="Beletsky A.V."/>
            <person name="Markov N.D."/>
            <person name="Fomenkov A.I."/>
            <person name="Roberts R.J."/>
            <person name="Karnachuk O.V."/>
            <person name="Novikov A."/>
            <person name="Grabovich M.Y."/>
        </authorList>
    </citation>
    <scope>NUCLEOTIDE SEQUENCE [LARGE SCALE GENOMIC DNA]</scope>
    <source>
        <strain evidence="1 2">AS</strain>
    </source>
</reference>
<accession>A0ABX7WUJ6</accession>
<evidence type="ECO:0000313" key="1">
    <source>
        <dbReference type="EMBL" id="QTR44595.1"/>
    </source>
</evidence>